<feature type="transmembrane region" description="Helical" evidence="1">
    <location>
        <begin position="37"/>
        <end position="59"/>
    </location>
</feature>
<feature type="transmembrane region" description="Helical" evidence="1">
    <location>
        <begin position="79"/>
        <end position="97"/>
    </location>
</feature>
<comment type="caution">
    <text evidence="2">The sequence shown here is derived from an EMBL/GenBank/DDBJ whole genome shotgun (WGS) entry which is preliminary data.</text>
</comment>
<keyword evidence="1" id="KW-1133">Transmembrane helix</keyword>
<keyword evidence="1" id="KW-0812">Transmembrane</keyword>
<name>A0ABS2DND9_9BACI</name>
<gene>
    <name evidence="2" type="ORF">JR050_19750</name>
</gene>
<accession>A0ABS2DND9</accession>
<organism evidence="2 3">
    <name type="scientific">Bacillus suaedaesalsae</name>
    <dbReference type="NCBI Taxonomy" id="2810349"/>
    <lineage>
        <taxon>Bacteria</taxon>
        <taxon>Bacillati</taxon>
        <taxon>Bacillota</taxon>
        <taxon>Bacilli</taxon>
        <taxon>Bacillales</taxon>
        <taxon>Bacillaceae</taxon>
        <taxon>Bacillus</taxon>
    </lineage>
</organism>
<proteinExistence type="predicted"/>
<dbReference type="InterPro" id="IPR020210">
    <property type="entry name" value="Uncharacterised_YpbF_TM"/>
</dbReference>
<dbReference type="Proteomes" id="UP001518925">
    <property type="component" value="Unassembled WGS sequence"/>
</dbReference>
<evidence type="ECO:0000256" key="1">
    <source>
        <dbReference type="SAM" id="Phobius"/>
    </source>
</evidence>
<dbReference type="Pfam" id="PF10864">
    <property type="entry name" value="DUF2663"/>
    <property type="match status" value="1"/>
</dbReference>
<reference evidence="2 3" key="1">
    <citation type="submission" date="2021-02" db="EMBL/GenBank/DDBJ databases">
        <title>Bacillus sp. RD4P76, an endophyte from a halophyte.</title>
        <authorList>
            <person name="Sun J.-Q."/>
        </authorList>
    </citation>
    <scope>NUCLEOTIDE SEQUENCE [LARGE SCALE GENOMIC DNA]</scope>
    <source>
        <strain evidence="2 3">RD4P76</strain>
    </source>
</reference>
<protein>
    <submittedName>
        <fullName evidence="2">DUF2663 family protein</fullName>
    </submittedName>
</protein>
<evidence type="ECO:0000313" key="3">
    <source>
        <dbReference type="Proteomes" id="UP001518925"/>
    </source>
</evidence>
<evidence type="ECO:0000313" key="2">
    <source>
        <dbReference type="EMBL" id="MBM6619902.1"/>
    </source>
</evidence>
<sequence length="152" mass="18428">MEQFIKDFGSHTDEPTKVMLQNVYNHKKKFDKFKQKLILCTWGSLVTFLFLFFYMNYFIIKPNAASAEKIFLVIVQDSLLFLLIGILIFMSGLGTYYKKKKDKHEKEYQELRKEIVSKAPLQWRYPFDWEKRNEVFTKMKEMKDINLYHENK</sequence>
<keyword evidence="3" id="KW-1185">Reference proteome</keyword>
<dbReference type="EMBL" id="JAFELM010000045">
    <property type="protein sequence ID" value="MBM6619902.1"/>
    <property type="molecule type" value="Genomic_DNA"/>
</dbReference>
<dbReference type="RefSeq" id="WP_204205379.1">
    <property type="nucleotide sequence ID" value="NZ_JAFELM010000045.1"/>
</dbReference>
<keyword evidence="1" id="KW-0472">Membrane</keyword>